<dbReference type="RefSeq" id="WP_042534307.1">
    <property type="nucleotide sequence ID" value="NZ_JXTG01000002.1"/>
</dbReference>
<sequence length="102" mass="12183">MHKNCNGFTFVELLVSLSLWSGLIAMLFAHWTIVVIERENKKIETIANEILYEAMMNEPRVNETVVVRGKRTFLLFLRSNERCVRWEDWLKRTKERCEPLLQ</sequence>
<evidence type="ECO:0000256" key="1">
    <source>
        <dbReference type="SAM" id="Phobius"/>
    </source>
</evidence>
<accession>A0A0D0GA91</accession>
<proteinExistence type="predicted"/>
<dbReference type="PATRIC" id="fig|265546.4.peg.769"/>
<evidence type="ECO:0000313" key="2">
    <source>
        <dbReference type="EMBL" id="KIP22200.1"/>
    </source>
</evidence>
<dbReference type="EMBL" id="JXTG01000002">
    <property type="protein sequence ID" value="KIP22200.1"/>
    <property type="molecule type" value="Genomic_DNA"/>
</dbReference>
<keyword evidence="1" id="KW-1133">Transmembrane helix</keyword>
<keyword evidence="1" id="KW-0472">Membrane</keyword>
<feature type="transmembrane region" description="Helical" evidence="1">
    <location>
        <begin position="17"/>
        <end position="36"/>
    </location>
</feature>
<keyword evidence="3" id="KW-1185">Reference proteome</keyword>
<gene>
    <name evidence="2" type="ORF">JV16_00748</name>
</gene>
<protein>
    <recommendedName>
        <fullName evidence="4">Competence protein comGE</fullName>
    </recommendedName>
</protein>
<comment type="caution">
    <text evidence="2">The sequence shown here is derived from an EMBL/GenBank/DDBJ whole genome shotgun (WGS) entry which is preliminary data.</text>
</comment>
<name>A0A0D0GA91_9BACL</name>
<dbReference type="AlphaFoldDB" id="A0A0D0GA91"/>
<dbReference type="InterPro" id="IPR010916">
    <property type="entry name" value="TonB_box_CS"/>
</dbReference>
<evidence type="ECO:0008006" key="4">
    <source>
        <dbReference type="Google" id="ProtNLM"/>
    </source>
</evidence>
<reference evidence="2 3" key="1">
    <citation type="submission" date="2015-01" db="EMBL/GenBank/DDBJ databases">
        <title>Genome sequence of Anoxybacillus ayderensis strain AB04.</title>
        <authorList>
            <person name="Belduz A.O."/>
            <person name="Canakci S."/>
            <person name="Chan K.-G."/>
            <person name="Kahar U.M."/>
            <person name="Yaakob A.S."/>
            <person name="Chan C.S."/>
            <person name="Goh K.M."/>
        </authorList>
    </citation>
    <scope>NUCLEOTIDE SEQUENCE [LARGE SCALE GENOMIC DNA]</scope>
    <source>
        <strain evidence="2 3">AB04</strain>
    </source>
</reference>
<dbReference type="Proteomes" id="UP000032047">
    <property type="component" value="Unassembled WGS sequence"/>
</dbReference>
<dbReference type="PROSITE" id="PS00430">
    <property type="entry name" value="TONB_DEPENDENT_REC_1"/>
    <property type="match status" value="1"/>
</dbReference>
<keyword evidence="1" id="KW-0812">Transmembrane</keyword>
<organism evidence="2 3">
    <name type="scientific">Anoxybacillus ayderensis</name>
    <dbReference type="NCBI Taxonomy" id="265546"/>
    <lineage>
        <taxon>Bacteria</taxon>
        <taxon>Bacillati</taxon>
        <taxon>Bacillota</taxon>
        <taxon>Bacilli</taxon>
        <taxon>Bacillales</taxon>
        <taxon>Anoxybacillaceae</taxon>
        <taxon>Anoxybacillus</taxon>
    </lineage>
</organism>
<evidence type="ECO:0000313" key="3">
    <source>
        <dbReference type="Proteomes" id="UP000032047"/>
    </source>
</evidence>